<evidence type="ECO:0000313" key="1">
    <source>
        <dbReference type="EMBL" id="AXF42204.1"/>
    </source>
</evidence>
<dbReference type="Proteomes" id="UP000255807">
    <property type="component" value="Segment"/>
</dbReference>
<organism evidence="1 2">
    <name type="scientific">Ruegeria phage vB_RpoP-V14</name>
    <dbReference type="NCBI Taxonomy" id="2218613"/>
    <lineage>
        <taxon>Viruses</taxon>
        <taxon>Duplodnaviria</taxon>
        <taxon>Heunggongvirae</taxon>
        <taxon>Uroviricota</taxon>
        <taxon>Caudoviricetes</taxon>
        <taxon>Schitoviridae</taxon>
        <taxon>Rhodovirinae</taxon>
        <taxon>Aorunvirus</taxon>
        <taxon>Aorunvirus V12</taxon>
    </lineage>
</organism>
<evidence type="ECO:0008006" key="3">
    <source>
        <dbReference type="Google" id="ProtNLM"/>
    </source>
</evidence>
<sequence>MSEHDSSELFYIAGPMSGHADHNAPAFYKAEETLIASGIPSKNIFNPIRHEGSLMVQQGLVRDQQEAYRMCMAIDCDWICKHATAMFMLRGWERSPGAKAEHALAVCLGIRILYE</sequence>
<name>A0A345AYM4_9CAUD</name>
<proteinExistence type="predicted"/>
<accession>A0A345AYM4</accession>
<protein>
    <recommendedName>
        <fullName evidence="3">DUF4406 domain-containing protein</fullName>
    </recommendedName>
</protein>
<dbReference type="Gene3D" id="3.40.50.10400">
    <property type="entry name" value="Hypothetical protein PA1492"/>
    <property type="match status" value="1"/>
</dbReference>
<reference evidence="1 2" key="1">
    <citation type="submission" date="2018-03" db="EMBL/GenBank/DDBJ databases">
        <title>Diverse roseophage infecting Ruegeria pomeroyi DSS-3.</title>
        <authorList>
            <person name="Zhan Y."/>
            <person name="Chen F."/>
            <person name="Wommack E."/>
            <person name="Nasko D."/>
        </authorList>
    </citation>
    <scope>NUCLEOTIDE SEQUENCE [LARGE SCALE GENOMIC DNA]</scope>
</reference>
<dbReference type="Pfam" id="PF14359">
    <property type="entry name" value="DUF4406"/>
    <property type="match status" value="1"/>
</dbReference>
<dbReference type="EMBL" id="MH015257">
    <property type="protein sequence ID" value="AXF42204.1"/>
    <property type="molecule type" value="Genomic_DNA"/>
</dbReference>
<dbReference type="SUPFAM" id="SSF52309">
    <property type="entry name" value="N-(deoxy)ribosyltransferase-like"/>
    <property type="match status" value="1"/>
</dbReference>
<dbReference type="InterPro" id="IPR025518">
    <property type="entry name" value="DUF4406"/>
</dbReference>
<gene>
    <name evidence="1" type="ORF">vBRpoPV14_86</name>
</gene>
<evidence type="ECO:0000313" key="2">
    <source>
        <dbReference type="Proteomes" id="UP000255807"/>
    </source>
</evidence>